<dbReference type="EMBL" id="OY288114">
    <property type="protein sequence ID" value="CAJ0879662.1"/>
    <property type="molecule type" value="Genomic_DNA"/>
</dbReference>
<sequence length="277" mass="31356">MAELAPIKNLDESNGAEVVMFVKELLTKLKTLAAGRTEAPPPAGPEQLDTIDRSQLTIFFERDPLVELYERSMSSTQAPADSFFKRCRFFALAQLCEVALTQHDQGDMVECGCWRGHSAHMIGVLATQHAFKGVFHIFDSFEGLSGLTQEDRSERYNLSKEQIEDQARWFACPEDVVKANLSEFSFIKTYKGWVPDRFSEVADKQFSFVHIDLDLYKPIADSIEFFYPRMLKGGIMVFDDYGSARFPGAKKAIDDALTKYKPSFFFRHPTGGAFLIV</sequence>
<dbReference type="InterPro" id="IPR029063">
    <property type="entry name" value="SAM-dependent_MTases_sf"/>
</dbReference>
<accession>A0AA48M4M5</accession>
<dbReference type="InterPro" id="IPR008884">
    <property type="entry name" value="TylF_MeTrfase"/>
</dbReference>
<evidence type="ECO:0008006" key="2">
    <source>
        <dbReference type="Google" id="ProtNLM"/>
    </source>
</evidence>
<name>A0AA48M4M5_9ZZZZ</name>
<dbReference type="Gene3D" id="3.40.50.150">
    <property type="entry name" value="Vaccinia Virus protein VP39"/>
    <property type="match status" value="1"/>
</dbReference>
<organism evidence="1">
    <name type="scientific">freshwater sediment metagenome</name>
    <dbReference type="NCBI Taxonomy" id="556182"/>
    <lineage>
        <taxon>unclassified sequences</taxon>
        <taxon>metagenomes</taxon>
        <taxon>ecological metagenomes</taxon>
    </lineage>
</organism>
<proteinExistence type="predicted"/>
<dbReference type="Pfam" id="PF05711">
    <property type="entry name" value="TylF"/>
    <property type="match status" value="1"/>
</dbReference>
<dbReference type="AlphaFoldDB" id="A0AA48M4M5"/>
<dbReference type="PANTHER" id="PTHR40036">
    <property type="entry name" value="MACROCIN O-METHYLTRANSFERASE"/>
    <property type="match status" value="1"/>
</dbReference>
<reference evidence="1" key="1">
    <citation type="submission" date="2023-07" db="EMBL/GenBank/DDBJ databases">
        <authorList>
            <person name="Pelsma A.J. K."/>
        </authorList>
    </citation>
    <scope>NUCLEOTIDE SEQUENCE</scope>
</reference>
<dbReference type="SUPFAM" id="SSF53335">
    <property type="entry name" value="S-adenosyl-L-methionine-dependent methyltransferases"/>
    <property type="match status" value="1"/>
</dbReference>
<protein>
    <recommendedName>
        <fullName evidence="2">Methyltransferase</fullName>
    </recommendedName>
</protein>
<dbReference type="PANTHER" id="PTHR40036:SF1">
    <property type="entry name" value="MACROCIN O-METHYLTRANSFERASE"/>
    <property type="match status" value="1"/>
</dbReference>
<gene>
    <name evidence="1" type="ORF">AMST5_03082</name>
</gene>
<evidence type="ECO:0000313" key="1">
    <source>
        <dbReference type="EMBL" id="CAJ0879662.1"/>
    </source>
</evidence>